<evidence type="ECO:0000313" key="1">
    <source>
        <dbReference type="EMBL" id="SVC55223.1"/>
    </source>
</evidence>
<name>A0A382N202_9ZZZZ</name>
<accession>A0A382N202</accession>
<gene>
    <name evidence="1" type="ORF">METZ01_LOCUS308077</name>
</gene>
<reference evidence="1" key="1">
    <citation type="submission" date="2018-05" db="EMBL/GenBank/DDBJ databases">
        <authorList>
            <person name="Lanie J.A."/>
            <person name="Ng W.-L."/>
            <person name="Kazmierczak K.M."/>
            <person name="Andrzejewski T.M."/>
            <person name="Davidsen T.M."/>
            <person name="Wayne K.J."/>
            <person name="Tettelin H."/>
            <person name="Glass J.I."/>
            <person name="Rusch D."/>
            <person name="Podicherti R."/>
            <person name="Tsui H.-C.T."/>
            <person name="Winkler M.E."/>
        </authorList>
    </citation>
    <scope>NUCLEOTIDE SEQUENCE</scope>
</reference>
<proteinExistence type="predicted"/>
<dbReference type="AlphaFoldDB" id="A0A382N202"/>
<protein>
    <submittedName>
        <fullName evidence="1">Uncharacterized protein</fullName>
    </submittedName>
</protein>
<dbReference type="EMBL" id="UINC01097483">
    <property type="protein sequence ID" value="SVC55223.1"/>
    <property type="molecule type" value="Genomic_DNA"/>
</dbReference>
<sequence length="142" mass="15975">MKCKIPVFAITTLLFATLAVAQPAEAPSERELLCKDLVAFAFPENDTIPLLRSGLLVEQSGDSSDIFTRTFYPEEGLPHLRTRGLSRWGLRDHTSPRYQGYEDPGSASRGLARLDRARRNQTTQEQIRVLYNICSRPLAPSR</sequence>
<organism evidence="1">
    <name type="scientific">marine metagenome</name>
    <dbReference type="NCBI Taxonomy" id="408172"/>
    <lineage>
        <taxon>unclassified sequences</taxon>
        <taxon>metagenomes</taxon>
        <taxon>ecological metagenomes</taxon>
    </lineage>
</organism>